<evidence type="ECO:0000256" key="9">
    <source>
        <dbReference type="ARBA" id="ARBA00037405"/>
    </source>
</evidence>
<feature type="transmembrane region" description="Helical" evidence="14">
    <location>
        <begin position="60"/>
        <end position="78"/>
    </location>
</feature>
<dbReference type="Pfam" id="PF01105">
    <property type="entry name" value="EMP24_GP25L"/>
    <property type="match status" value="1"/>
</dbReference>
<feature type="transmembrane region" description="Helical" evidence="14">
    <location>
        <begin position="568"/>
        <end position="588"/>
    </location>
</feature>
<dbReference type="RefSeq" id="XP_031375984.1">
    <property type="nucleotide sequence ID" value="XM_031520124.1"/>
</dbReference>
<dbReference type="SUPFAM" id="SSF53448">
    <property type="entry name" value="Nucleotide-diphospho-sugar transferases"/>
    <property type="match status" value="1"/>
</dbReference>
<reference evidence="16" key="1">
    <citation type="journal article" date="2020" name="Plant Biotechnol. J.">
        <title>The pomegranate (Punica granatum L.) draft genome dissects genetic divergence between soft- and hard-seeded cultivars.</title>
        <authorList>
            <person name="Luo X."/>
            <person name="Li H."/>
            <person name="Wu Z."/>
            <person name="Yao W."/>
            <person name="Zhao P."/>
            <person name="Cao D."/>
            <person name="Yu H."/>
            <person name="Li K."/>
            <person name="Poudel K."/>
            <person name="Zhao D."/>
            <person name="Zhang F."/>
            <person name="Xia X."/>
            <person name="Chen L."/>
            <person name="Wang Q."/>
            <person name="Jing D."/>
            <person name="Cao S."/>
        </authorList>
    </citation>
    <scope>NUCLEOTIDE SEQUENCE [LARGE SCALE GENOMIC DNA]</scope>
    <source>
        <strain evidence="16">cv. Tunisia</strain>
    </source>
</reference>
<comment type="similarity">
    <text evidence="10">Belongs to the glycosyltransferase 2 family. Plant cellulose synthase-like E subfamily.</text>
</comment>
<name>A0A6P8C0C9_PUNGR</name>
<evidence type="ECO:0000256" key="1">
    <source>
        <dbReference type="ARBA" id="ARBA00004653"/>
    </source>
</evidence>
<dbReference type="SMART" id="SM01190">
    <property type="entry name" value="EMP24_GP25L"/>
    <property type="match status" value="1"/>
</dbReference>
<dbReference type="Proteomes" id="UP000515151">
    <property type="component" value="Chromosome 1"/>
</dbReference>
<comment type="subcellular location">
    <subcellularLocation>
        <location evidence="1">Golgi apparatus membrane</location>
        <topology evidence="1">Multi-pass membrane protein</topology>
    </subcellularLocation>
</comment>
<keyword evidence="7 14" id="KW-0472">Membrane</keyword>
<evidence type="ECO:0000313" key="16">
    <source>
        <dbReference type="Proteomes" id="UP000515151"/>
    </source>
</evidence>
<evidence type="ECO:0000313" key="17">
    <source>
        <dbReference type="RefSeq" id="XP_031375984.1"/>
    </source>
</evidence>
<evidence type="ECO:0000256" key="6">
    <source>
        <dbReference type="ARBA" id="ARBA00023034"/>
    </source>
</evidence>
<evidence type="ECO:0000256" key="3">
    <source>
        <dbReference type="ARBA" id="ARBA00022679"/>
    </source>
</evidence>
<keyword evidence="6" id="KW-0333">Golgi apparatus</keyword>
<accession>A0A6P8C0C9</accession>
<feature type="transmembrane region" description="Helical" evidence="14">
    <location>
        <begin position="609"/>
        <end position="627"/>
    </location>
</feature>
<feature type="transmembrane region" description="Helical" evidence="14">
    <location>
        <begin position="21"/>
        <end position="40"/>
    </location>
</feature>
<evidence type="ECO:0000256" key="8">
    <source>
        <dbReference type="ARBA" id="ARBA00023316"/>
    </source>
</evidence>
<feature type="transmembrane region" description="Helical" evidence="14">
    <location>
        <begin position="695"/>
        <end position="714"/>
    </location>
</feature>
<feature type="transmembrane region" description="Helical" evidence="14">
    <location>
        <begin position="734"/>
        <end position="754"/>
    </location>
</feature>
<evidence type="ECO:0000256" key="13">
    <source>
        <dbReference type="PIRSR" id="PIRSR605150-3"/>
    </source>
</evidence>
<keyword evidence="2" id="KW-0328">Glycosyltransferase</keyword>
<dbReference type="FunFam" id="3.90.550.10:FF:000112">
    <property type="entry name" value="Cellulose synthase-like protein E1"/>
    <property type="match status" value="1"/>
</dbReference>
<dbReference type="InterPro" id="IPR009038">
    <property type="entry name" value="GOLD_dom"/>
</dbReference>
<gene>
    <name evidence="17" type="primary">LOC116190433</name>
</gene>
<dbReference type="Pfam" id="PF03552">
    <property type="entry name" value="Cellulose_synt"/>
    <property type="match status" value="2"/>
</dbReference>
<dbReference type="GO" id="GO:0000139">
    <property type="term" value="C:Golgi membrane"/>
    <property type="evidence" value="ECO:0007669"/>
    <property type="project" value="UniProtKB-SubCell"/>
</dbReference>
<dbReference type="GO" id="GO:0016760">
    <property type="term" value="F:cellulose synthase (UDP-forming) activity"/>
    <property type="evidence" value="ECO:0007669"/>
    <property type="project" value="InterPro"/>
</dbReference>
<evidence type="ECO:0000256" key="14">
    <source>
        <dbReference type="SAM" id="Phobius"/>
    </source>
</evidence>
<keyword evidence="8" id="KW-0961">Cell wall biogenesis/degradation</keyword>
<keyword evidence="3" id="KW-0808">Transferase</keyword>
<feature type="active site" evidence="11">
    <location>
        <position position="148"/>
    </location>
</feature>
<evidence type="ECO:0000256" key="10">
    <source>
        <dbReference type="ARBA" id="ARBA00060766"/>
    </source>
</evidence>
<evidence type="ECO:0000256" key="12">
    <source>
        <dbReference type="PIRSR" id="PIRSR605150-2"/>
    </source>
</evidence>
<proteinExistence type="inferred from homology"/>
<feature type="binding site" evidence="13">
    <location>
        <position position="315"/>
    </location>
    <ligand>
        <name>Mn(2+)</name>
        <dbReference type="ChEBI" id="CHEBI:29035"/>
    </ligand>
</feature>
<dbReference type="InterPro" id="IPR005150">
    <property type="entry name" value="Cellulose_synth"/>
</dbReference>
<evidence type="ECO:0000256" key="5">
    <source>
        <dbReference type="ARBA" id="ARBA00022989"/>
    </source>
</evidence>
<organism evidence="16 17">
    <name type="scientific">Punica granatum</name>
    <name type="common">Pomegranate</name>
    <dbReference type="NCBI Taxonomy" id="22663"/>
    <lineage>
        <taxon>Eukaryota</taxon>
        <taxon>Viridiplantae</taxon>
        <taxon>Streptophyta</taxon>
        <taxon>Embryophyta</taxon>
        <taxon>Tracheophyta</taxon>
        <taxon>Spermatophyta</taxon>
        <taxon>Magnoliopsida</taxon>
        <taxon>eudicotyledons</taxon>
        <taxon>Gunneridae</taxon>
        <taxon>Pentapetalae</taxon>
        <taxon>rosids</taxon>
        <taxon>malvids</taxon>
        <taxon>Myrtales</taxon>
        <taxon>Lythraceae</taxon>
        <taxon>Punica</taxon>
    </lineage>
</organism>
<protein>
    <submittedName>
        <fullName evidence="17">Cellulose synthase-like protein E1 isoform X2</fullName>
    </submittedName>
</protein>
<dbReference type="PANTHER" id="PTHR13301">
    <property type="entry name" value="X-BOX TRANSCRIPTION FACTOR-RELATED"/>
    <property type="match status" value="1"/>
</dbReference>
<keyword evidence="5 14" id="KW-1133">Transmembrane helix</keyword>
<reference evidence="17" key="2">
    <citation type="submission" date="2025-08" db="UniProtKB">
        <authorList>
            <consortium name="RefSeq"/>
        </authorList>
    </citation>
    <scope>IDENTIFICATION</scope>
    <source>
        <tissue evidence="17">Leaf</tissue>
    </source>
</reference>
<keyword evidence="4 14" id="KW-0812">Transmembrane</keyword>
<dbReference type="GO" id="GO:0030244">
    <property type="term" value="P:cellulose biosynthetic process"/>
    <property type="evidence" value="ECO:0007669"/>
    <property type="project" value="InterPro"/>
</dbReference>
<dbReference type="Gene3D" id="3.90.550.10">
    <property type="entry name" value="Spore Coat Polysaccharide Biosynthesis Protein SpsA, Chain A"/>
    <property type="match status" value="1"/>
</dbReference>
<feature type="transmembrane region" description="Helical" evidence="14">
    <location>
        <begin position="526"/>
        <end position="548"/>
    </location>
</feature>
<feature type="binding site" evidence="12">
    <location>
        <position position="119"/>
    </location>
    <ligand>
        <name>UDP-alpha-D-glucose</name>
        <dbReference type="ChEBI" id="CHEBI:58885"/>
    </ligand>
</feature>
<dbReference type="GeneID" id="116190433"/>
<feature type="binding site" evidence="13">
    <location>
        <position position="291"/>
    </location>
    <ligand>
        <name>Mn(2+)</name>
        <dbReference type="ChEBI" id="CHEBI:29035"/>
    </ligand>
</feature>
<evidence type="ECO:0000256" key="7">
    <source>
        <dbReference type="ARBA" id="ARBA00023136"/>
    </source>
</evidence>
<dbReference type="FunFam" id="3.90.550.10:FF:000138">
    <property type="entry name" value="Cellulose synthase isolog"/>
    <property type="match status" value="1"/>
</dbReference>
<sequence length="943" mass="107564">MGSDREEQLPPLFVTSRGKGTFLYRAFAGSVFLGISLIWVYRLAYLPDDDDDGSSRWRRWAWVGMLGAELWFGFYWILTQASRWNLVYRQTFKDRLALRYEHELPGVDIFVCTADPAIEPPAMVVSTVLSVMAYDYPTEKLGVYLSDDAGSELTYYALLEASRFAKHWLPFCKKFKVEPTSPAAFFNNKSSPESIGTHANEEFRAIKKLYEEMENRIDTTCKLNRVPDQVRSDHEEFSQWDSYSSKRDHDAIIEMLIDRTDPASIDNEGNVLPTLVYMAREKRPDYFHNFKAGAMNSLIRVSSVITGGEIILNVDCDMYSNNSKSIRDALCFFMDEEKGHEIAFVQFPQNFVNVTKNELYGSSLQVINNIEFHGMDGYGGVLYIGSGCFHRRDILCGMKYSKEVKRTTLISRRSGGEDQPIGRIHDPQKLRVLASCTYEKNTKWGNEVGLKYGCPVEDIITGLAIKCRGWKAVYHNPEQMAFLGLAPTTLLQTLVQHKRWSEGDFQIALSKYGPARYGPGRISPGLILCYLTYCLWVPNCIPTLYYSMVPSVYLLRGTSLFPEISSPWVVPFVYVIFAKYAYSLVEFLQSGGTVLGWWNEQRIWLYKRTSSYLFALIDTIVKLLGFSKTTFVITAKVADEDVLRRYEAEVMELGATSPMFTLISTLALLNLTCLLGFGIRLVMMSTDSVVNYSGSMFLQGVLCGVLVLINFPLYQGMFIRKDAGKMPIPTTMSFGWLASVFAVGLMVFSSLQAVSGIRFVIDREECVSHNVEYDGDTVHVSFVVVKYNSTWRYSPEGVDLVVKGPVGNQIQDFHDKTSEKFEFVAQTKGLHRFCFTNKSPYHETIDFDVHVGHFTYYEQHAKDEHFNPLMEQIEKLQDALFNIQFEQHWLRAQTERQSIVNDAMSRRAIHKAVFESVALIGACVLQVYLLRRLFNRKLGISRV</sequence>
<feature type="binding site" evidence="12">
    <location>
        <position position="148"/>
    </location>
    <ligand>
        <name>UDP-alpha-D-glucose</name>
        <dbReference type="ChEBI" id="CHEBI:58885"/>
    </ligand>
</feature>
<evidence type="ECO:0000256" key="4">
    <source>
        <dbReference type="ARBA" id="ARBA00022692"/>
    </source>
</evidence>
<dbReference type="OrthoDB" id="1929172at2759"/>
<dbReference type="GO" id="GO:0071555">
    <property type="term" value="P:cell wall organization"/>
    <property type="evidence" value="ECO:0007669"/>
    <property type="project" value="UniProtKB-KW"/>
</dbReference>
<dbReference type="AlphaFoldDB" id="A0A6P8C0C9"/>
<dbReference type="InterPro" id="IPR029044">
    <property type="entry name" value="Nucleotide-diphossugar_trans"/>
</dbReference>
<comment type="function">
    <text evidence="9">Thought to be a Golgi-localized beta-glycan synthase that polymerize the backbones of noncellulosic polysaccharides (hemicelluloses) of plant cell wall.</text>
</comment>
<keyword evidence="16" id="KW-1185">Reference proteome</keyword>
<dbReference type="PROSITE" id="PS50866">
    <property type="entry name" value="GOLD"/>
    <property type="match status" value="1"/>
</dbReference>
<evidence type="ECO:0000256" key="11">
    <source>
        <dbReference type="PIRSR" id="PIRSR605150-1"/>
    </source>
</evidence>
<feature type="transmembrane region" description="Helical" evidence="14">
    <location>
        <begin position="912"/>
        <end position="930"/>
    </location>
</feature>
<evidence type="ECO:0000259" key="15">
    <source>
        <dbReference type="PROSITE" id="PS50866"/>
    </source>
</evidence>
<evidence type="ECO:0000256" key="2">
    <source>
        <dbReference type="ARBA" id="ARBA00022676"/>
    </source>
</evidence>
<feature type="domain" description="GOLD" evidence="15">
    <location>
        <begin position="764"/>
        <end position="851"/>
    </location>
</feature>
<feature type="active site" evidence="11">
    <location>
        <position position="458"/>
    </location>
</feature>
<feature type="transmembrane region" description="Helical" evidence="14">
    <location>
        <begin position="659"/>
        <end position="683"/>
    </location>
</feature>